<feature type="transmembrane region" description="Helical" evidence="1">
    <location>
        <begin position="25"/>
        <end position="51"/>
    </location>
</feature>
<dbReference type="Proteomes" id="UP001174210">
    <property type="component" value="Unassembled WGS sequence"/>
</dbReference>
<name>A0ABT8J3B8_9MICO</name>
<evidence type="ECO:0000256" key="1">
    <source>
        <dbReference type="SAM" id="Phobius"/>
    </source>
</evidence>
<feature type="transmembrane region" description="Helical" evidence="1">
    <location>
        <begin position="187"/>
        <end position="209"/>
    </location>
</feature>
<sequence>MTARIPDPRPPAVERPDALRGIRRAAVVVLIVSFSVTALVGCVVLLTSGFGETQGRVILTTLLIGVFSSVSLCHLAVVSRPVRAVGFVGLAISAVALVLGLVLVWVPWGTGSWQLLGQAFRWFGTAGIVALTLAQVNLLLLLAGRRRHTIVRVGLPVTIAAASVVALMLVLPILTEGAIPGSGAGDLYWRLFGVVGIVDALGVVALPVLARLLRGGAVDAVEAAPAAPSTPTLDGRIAALSATTGLDRETLLQRALDAYEASGGRP</sequence>
<proteinExistence type="predicted"/>
<accession>A0ABT8J3B8</accession>
<protein>
    <submittedName>
        <fullName evidence="2">Uncharacterized protein</fullName>
    </submittedName>
</protein>
<evidence type="ECO:0000313" key="2">
    <source>
        <dbReference type="EMBL" id="MDN4599577.1"/>
    </source>
</evidence>
<keyword evidence="1" id="KW-0472">Membrane</keyword>
<feature type="transmembrane region" description="Helical" evidence="1">
    <location>
        <begin position="153"/>
        <end position="175"/>
    </location>
</feature>
<dbReference type="EMBL" id="JAROCB010000009">
    <property type="protein sequence ID" value="MDN4599577.1"/>
    <property type="molecule type" value="Genomic_DNA"/>
</dbReference>
<keyword evidence="3" id="KW-1185">Reference proteome</keyword>
<organism evidence="2 3">
    <name type="scientific">Leifsonia virtsii</name>
    <dbReference type="NCBI Taxonomy" id="3035915"/>
    <lineage>
        <taxon>Bacteria</taxon>
        <taxon>Bacillati</taxon>
        <taxon>Actinomycetota</taxon>
        <taxon>Actinomycetes</taxon>
        <taxon>Micrococcales</taxon>
        <taxon>Microbacteriaceae</taxon>
        <taxon>Leifsonia</taxon>
    </lineage>
</organism>
<feature type="transmembrane region" description="Helical" evidence="1">
    <location>
        <begin position="57"/>
        <end position="77"/>
    </location>
</feature>
<keyword evidence="1" id="KW-0812">Transmembrane</keyword>
<keyword evidence="1" id="KW-1133">Transmembrane helix</keyword>
<feature type="transmembrane region" description="Helical" evidence="1">
    <location>
        <begin position="120"/>
        <end position="141"/>
    </location>
</feature>
<reference evidence="2" key="1">
    <citation type="submission" date="2023-03" db="EMBL/GenBank/DDBJ databases">
        <title>MT1 and MT2 Draft Genomes of Novel Species.</title>
        <authorList>
            <person name="Venkateswaran K."/>
        </authorList>
    </citation>
    <scope>NUCLEOTIDE SEQUENCE</scope>
    <source>
        <strain evidence="2">F6_8S_P_1A</strain>
    </source>
</reference>
<feature type="transmembrane region" description="Helical" evidence="1">
    <location>
        <begin position="84"/>
        <end position="108"/>
    </location>
</feature>
<dbReference type="RefSeq" id="WP_301220856.1">
    <property type="nucleotide sequence ID" value="NZ_JAROCB010000009.1"/>
</dbReference>
<gene>
    <name evidence="2" type="ORF">P5G59_20685</name>
</gene>
<evidence type="ECO:0000313" key="3">
    <source>
        <dbReference type="Proteomes" id="UP001174210"/>
    </source>
</evidence>
<comment type="caution">
    <text evidence="2">The sequence shown here is derived from an EMBL/GenBank/DDBJ whole genome shotgun (WGS) entry which is preliminary data.</text>
</comment>